<evidence type="ECO:0000256" key="19">
    <source>
        <dbReference type="SAM" id="SignalP"/>
    </source>
</evidence>
<dbReference type="PROSITE" id="PS51450">
    <property type="entry name" value="LRR"/>
    <property type="match status" value="1"/>
</dbReference>
<dbReference type="InterPro" id="IPR017441">
    <property type="entry name" value="Protein_kinase_ATP_BS"/>
</dbReference>
<feature type="transmembrane region" description="Helical" evidence="18">
    <location>
        <begin position="726"/>
        <end position="748"/>
    </location>
</feature>
<dbReference type="SMART" id="SM00220">
    <property type="entry name" value="S_TKc"/>
    <property type="match status" value="1"/>
</dbReference>
<dbReference type="Pfam" id="PF08263">
    <property type="entry name" value="LRRNT_2"/>
    <property type="match status" value="1"/>
</dbReference>
<evidence type="ECO:0000256" key="9">
    <source>
        <dbReference type="ARBA" id="ARBA00022741"/>
    </source>
</evidence>
<dbReference type="PANTHER" id="PTHR27000">
    <property type="entry name" value="LEUCINE-RICH REPEAT RECEPTOR-LIKE PROTEIN KINASE FAMILY PROTEIN-RELATED"/>
    <property type="match status" value="1"/>
</dbReference>
<comment type="similarity">
    <text evidence="2">Belongs to the protein kinase superfamily. Ser/Thr protein kinase family.</text>
</comment>
<dbReference type="GO" id="GO:0005524">
    <property type="term" value="F:ATP binding"/>
    <property type="evidence" value="ECO:0007669"/>
    <property type="project" value="UniProtKB-UniRule"/>
</dbReference>
<comment type="caution">
    <text evidence="21">The sequence shown here is derived from an EMBL/GenBank/DDBJ whole genome shotgun (WGS) entry which is preliminary data.</text>
</comment>
<keyword evidence="15" id="KW-0325">Glycoprotein</keyword>
<dbReference type="Proteomes" id="UP000317650">
    <property type="component" value="Chromosome 10"/>
</dbReference>
<keyword evidence="9 16" id="KW-0547">Nucleotide-binding</keyword>
<dbReference type="PRINTS" id="PR00019">
    <property type="entry name" value="LEURICHRPT"/>
</dbReference>
<dbReference type="FunFam" id="1.10.510.10:FF:000276">
    <property type="entry name" value="LRR receptor-like serine/threonine-protein kinase RCH1"/>
    <property type="match status" value="1"/>
</dbReference>
<dbReference type="AlphaFoldDB" id="A0A4V4H4Q6"/>
<dbReference type="GO" id="GO:0004674">
    <property type="term" value="F:protein serine/threonine kinase activity"/>
    <property type="evidence" value="ECO:0007669"/>
    <property type="project" value="UniProtKB-KW"/>
</dbReference>
<reference evidence="21 22" key="1">
    <citation type="journal article" date="2019" name="Nat. Plants">
        <title>Genome sequencing of Musa balbisiana reveals subgenome evolution and function divergence in polyploid bananas.</title>
        <authorList>
            <person name="Yao X."/>
        </authorList>
    </citation>
    <scope>NUCLEOTIDE SEQUENCE [LARGE SCALE GENOMIC DNA]</scope>
    <source>
        <strain evidence="22">cv. DH-PKW</strain>
        <tissue evidence="21">Leaves</tissue>
    </source>
</reference>
<dbReference type="GO" id="GO:0005886">
    <property type="term" value="C:plasma membrane"/>
    <property type="evidence" value="ECO:0007669"/>
    <property type="project" value="UniProtKB-SubCell"/>
</dbReference>
<evidence type="ECO:0000256" key="14">
    <source>
        <dbReference type="ARBA" id="ARBA00023170"/>
    </source>
</evidence>
<dbReference type="SUPFAM" id="SSF56112">
    <property type="entry name" value="Protein kinase-like (PK-like)"/>
    <property type="match status" value="1"/>
</dbReference>
<evidence type="ECO:0000256" key="7">
    <source>
        <dbReference type="ARBA" id="ARBA00022729"/>
    </source>
</evidence>
<evidence type="ECO:0000256" key="17">
    <source>
        <dbReference type="SAM" id="MobiDB-lite"/>
    </source>
</evidence>
<evidence type="ECO:0000256" key="18">
    <source>
        <dbReference type="SAM" id="Phobius"/>
    </source>
</evidence>
<keyword evidence="14" id="KW-0675">Receptor</keyword>
<evidence type="ECO:0000256" key="3">
    <source>
        <dbReference type="ARBA" id="ARBA00022527"/>
    </source>
</evidence>
<feature type="chain" id="PRO_5020910722" description="Protein kinase domain-containing protein" evidence="19">
    <location>
        <begin position="28"/>
        <end position="1130"/>
    </location>
</feature>
<dbReference type="Gene3D" id="1.10.510.10">
    <property type="entry name" value="Transferase(Phosphotransferase) domain 1"/>
    <property type="match status" value="1"/>
</dbReference>
<comment type="subcellular location">
    <subcellularLocation>
        <location evidence="1">Cell membrane</location>
        <topology evidence="1">Single-pass membrane protein</topology>
    </subcellularLocation>
</comment>
<keyword evidence="7 19" id="KW-0732">Signal</keyword>
<evidence type="ECO:0000256" key="13">
    <source>
        <dbReference type="ARBA" id="ARBA00023136"/>
    </source>
</evidence>
<dbReference type="GO" id="GO:0009791">
    <property type="term" value="P:post-embryonic development"/>
    <property type="evidence" value="ECO:0007669"/>
    <property type="project" value="UniProtKB-ARBA"/>
</dbReference>
<evidence type="ECO:0000313" key="21">
    <source>
        <dbReference type="EMBL" id="THU52986.1"/>
    </source>
</evidence>
<keyword evidence="22" id="KW-1185">Reference proteome</keyword>
<keyword evidence="5" id="KW-0808">Transferase</keyword>
<evidence type="ECO:0000256" key="6">
    <source>
        <dbReference type="ARBA" id="ARBA00022692"/>
    </source>
</evidence>
<evidence type="ECO:0000313" key="22">
    <source>
        <dbReference type="Proteomes" id="UP000317650"/>
    </source>
</evidence>
<dbReference type="SMART" id="SM00369">
    <property type="entry name" value="LRR_TYP"/>
    <property type="match status" value="11"/>
</dbReference>
<keyword evidence="10" id="KW-0418">Kinase</keyword>
<sequence>MPAGGVSAWRVCCCFLFFQLLLSPVLLSWDALAIDPQAEALLSWKQSLNRNNHHNNGSSRNIGVLSDWNPNDPNPCRWYGITCDAIGRVVELNLQYVDLLGGVPTNLSALAISLSMLVLSGTNLTGPIPPQLGDLPLLTHLDLSDNALAGAIPDGLCRPGSRLERLYLNSNRLEGPIPVSIGNLSALRWLIIFDNQLEGEIPPSIGQLAILEVFRAGGNKNLRGALPSEIGNCTSLAMLGLAETSISGPLPPSLGYLRNLQTLAIYTALLSGPIPPELGQCKELQNVYLYENSLSGSIPPQLGQLERLQSLLLWQNNLVGVIPQELGGCSELQVVDLSMNSLTGRIPATLGNLTSLRELQLSVNQVSGPIPLEIARCLNLSDLELDNNKISGGIPAELGRLRNLRMLYLWANQLTGEIPPEMGECTNLEAIDLSQNNLTGSIPKGIFRLESLSKLLLLDNDLSGEIPSEIGNCSSLVRFRANGNRITGGIPPEIGGLKNLSFLDLSSNRLTTAIPEAMAGCRNLSFVDLHDNDIGGVLPDGLFEGLLSLQYIDLSGNLIGGILPSDIGLLTSLTKLILAGNRISGPIPPGIGSCSRLQLMDLSNNALSGQIPGSIGKIPALEIAVNLSCNDLSGQIPAEFAALVRLGVLDISHNRLSGDLQPLANLQNLVALNVSFNNFSGRVPDTPFFSKLPTGDLDGNPALCLARCSGVYDYGDRIKELRGSRVVTAVILSVAVVLFATAAVILLSRRMARRGDGREDEEKDGDMLPPWEVTMYQKMEIGVGEVGRSLTAANVIGRGWSGVVYRARIPSTGAVIAVKKFRTGDDAAATAFACEIGALARVRHRNIVRLLGWAANRRTRLLFYDYLPNGTLGGLLHGGGMVAAAAAAAVEWDVRLGIAVGMAEGLAYLHDDCVPAIIHGDVKTENVLLGERYEACLADFGLARVTGDRRSGGADSIPASLAGSYGYIAPEYGCMTRITTKSDVYSFGVVLLEMITGRRPADPAFGEGQSVVQWVQDHLRWKRDPAEVVDPRLQGRTDPLLQEMLQALGIALLCASSRPDDRPTMKAVAALLRGIHGYDDSNNSAEARKHGSFGGGEEVRKRAEAPAPASPRPVRSSVAFTSSASSDSCM</sequence>
<dbReference type="InterPro" id="IPR001611">
    <property type="entry name" value="Leu-rich_rpt"/>
</dbReference>
<dbReference type="EMBL" id="PYDT01000008">
    <property type="protein sequence ID" value="THU52986.1"/>
    <property type="molecule type" value="Genomic_DNA"/>
</dbReference>
<keyword evidence="8" id="KW-0677">Repeat</keyword>
<feature type="compositionally biased region" description="Low complexity" evidence="17">
    <location>
        <begin position="1112"/>
        <end position="1130"/>
    </location>
</feature>
<dbReference type="PROSITE" id="PS00108">
    <property type="entry name" value="PROTEIN_KINASE_ST"/>
    <property type="match status" value="1"/>
</dbReference>
<dbReference type="STRING" id="52838.A0A4V4H4Q6"/>
<proteinExistence type="inferred from homology"/>
<feature type="signal peptide" evidence="19">
    <location>
        <begin position="1"/>
        <end position="27"/>
    </location>
</feature>
<evidence type="ECO:0000256" key="11">
    <source>
        <dbReference type="ARBA" id="ARBA00022840"/>
    </source>
</evidence>
<evidence type="ECO:0000256" key="15">
    <source>
        <dbReference type="ARBA" id="ARBA00023180"/>
    </source>
</evidence>
<dbReference type="SUPFAM" id="SSF52047">
    <property type="entry name" value="RNI-like"/>
    <property type="match status" value="1"/>
</dbReference>
<accession>A0A4V4H4Q6</accession>
<keyword evidence="11 16" id="KW-0067">ATP-binding</keyword>
<evidence type="ECO:0000256" key="8">
    <source>
        <dbReference type="ARBA" id="ARBA00022737"/>
    </source>
</evidence>
<evidence type="ECO:0000256" key="4">
    <source>
        <dbReference type="ARBA" id="ARBA00022614"/>
    </source>
</evidence>
<keyword evidence="4" id="KW-0433">Leucine-rich repeat</keyword>
<dbReference type="InterPro" id="IPR003591">
    <property type="entry name" value="Leu-rich_rpt_typical-subtyp"/>
</dbReference>
<feature type="region of interest" description="Disordered" evidence="17">
    <location>
        <begin position="1079"/>
        <end position="1130"/>
    </location>
</feature>
<evidence type="ECO:0000256" key="10">
    <source>
        <dbReference type="ARBA" id="ARBA00022777"/>
    </source>
</evidence>
<dbReference type="PANTHER" id="PTHR27000:SF679">
    <property type="entry name" value="OS01G0170300 PROTEIN"/>
    <property type="match status" value="1"/>
</dbReference>
<evidence type="ECO:0000256" key="5">
    <source>
        <dbReference type="ARBA" id="ARBA00022679"/>
    </source>
</evidence>
<dbReference type="Gene3D" id="3.80.10.10">
    <property type="entry name" value="Ribonuclease Inhibitor"/>
    <property type="match status" value="4"/>
</dbReference>
<dbReference type="Pfam" id="PF00069">
    <property type="entry name" value="Pkinase"/>
    <property type="match status" value="1"/>
</dbReference>
<protein>
    <recommendedName>
        <fullName evidence="20">Protein kinase domain-containing protein</fullName>
    </recommendedName>
</protein>
<evidence type="ECO:0000256" key="12">
    <source>
        <dbReference type="ARBA" id="ARBA00022989"/>
    </source>
</evidence>
<dbReference type="GO" id="GO:0001653">
    <property type="term" value="F:peptide receptor activity"/>
    <property type="evidence" value="ECO:0007669"/>
    <property type="project" value="UniProtKB-ARBA"/>
</dbReference>
<dbReference type="Pfam" id="PF00560">
    <property type="entry name" value="LRR_1"/>
    <property type="match status" value="7"/>
</dbReference>
<evidence type="ECO:0000256" key="16">
    <source>
        <dbReference type="PROSITE-ProRule" id="PRU10141"/>
    </source>
</evidence>
<dbReference type="InterPro" id="IPR011009">
    <property type="entry name" value="Kinase-like_dom_sf"/>
</dbReference>
<dbReference type="InterPro" id="IPR032675">
    <property type="entry name" value="LRR_dom_sf"/>
</dbReference>
<keyword evidence="13 18" id="KW-0472">Membrane</keyword>
<keyword evidence="12 18" id="KW-1133">Transmembrane helix</keyword>
<dbReference type="Gene3D" id="3.30.200.20">
    <property type="entry name" value="Phosphorylase Kinase, domain 1"/>
    <property type="match status" value="1"/>
</dbReference>
<evidence type="ECO:0000256" key="2">
    <source>
        <dbReference type="ARBA" id="ARBA00008684"/>
    </source>
</evidence>
<organism evidence="21 22">
    <name type="scientific">Musa balbisiana</name>
    <name type="common">Banana</name>
    <dbReference type="NCBI Taxonomy" id="52838"/>
    <lineage>
        <taxon>Eukaryota</taxon>
        <taxon>Viridiplantae</taxon>
        <taxon>Streptophyta</taxon>
        <taxon>Embryophyta</taxon>
        <taxon>Tracheophyta</taxon>
        <taxon>Spermatophyta</taxon>
        <taxon>Magnoliopsida</taxon>
        <taxon>Liliopsida</taxon>
        <taxon>Zingiberales</taxon>
        <taxon>Musaceae</taxon>
        <taxon>Musa</taxon>
    </lineage>
</organism>
<dbReference type="PROSITE" id="PS50011">
    <property type="entry name" value="PROTEIN_KINASE_DOM"/>
    <property type="match status" value="1"/>
</dbReference>
<dbReference type="InterPro" id="IPR000719">
    <property type="entry name" value="Prot_kinase_dom"/>
</dbReference>
<keyword evidence="3" id="KW-0723">Serine/threonine-protein kinase</keyword>
<dbReference type="FunFam" id="3.80.10.10:FF:000233">
    <property type="entry name" value="Leucine-rich repeat receptor-like protein kinase TDR"/>
    <property type="match status" value="1"/>
</dbReference>
<name>A0A4V4H4Q6_MUSBA</name>
<feature type="binding site" evidence="16">
    <location>
        <position position="820"/>
    </location>
    <ligand>
        <name>ATP</name>
        <dbReference type="ChEBI" id="CHEBI:30616"/>
    </ligand>
</feature>
<evidence type="ECO:0000259" key="20">
    <source>
        <dbReference type="PROSITE" id="PS50011"/>
    </source>
</evidence>
<dbReference type="SUPFAM" id="SSF52058">
    <property type="entry name" value="L domain-like"/>
    <property type="match status" value="2"/>
</dbReference>
<keyword evidence="6 18" id="KW-0812">Transmembrane</keyword>
<dbReference type="PROSITE" id="PS00107">
    <property type="entry name" value="PROTEIN_KINASE_ATP"/>
    <property type="match status" value="1"/>
</dbReference>
<dbReference type="InterPro" id="IPR008271">
    <property type="entry name" value="Ser/Thr_kinase_AS"/>
</dbReference>
<feature type="domain" description="Protein kinase" evidence="20">
    <location>
        <begin position="790"/>
        <end position="1079"/>
    </location>
</feature>
<gene>
    <name evidence="21" type="ORF">C4D60_Mb10t09690</name>
</gene>
<evidence type="ECO:0000256" key="1">
    <source>
        <dbReference type="ARBA" id="ARBA00004162"/>
    </source>
</evidence>
<dbReference type="Pfam" id="PF13855">
    <property type="entry name" value="LRR_8"/>
    <property type="match status" value="3"/>
</dbReference>
<dbReference type="InterPro" id="IPR013210">
    <property type="entry name" value="LRR_N_plant-typ"/>
</dbReference>
<dbReference type="FunFam" id="3.80.10.10:FF:000333">
    <property type="entry name" value="LRR receptor-like serine/threonine-protein kinase RCH1"/>
    <property type="match status" value="1"/>
</dbReference>